<accession>A0A4S2KN64</accession>
<keyword evidence="2 14" id="KW-0963">Cytoplasm</keyword>
<dbReference type="InterPro" id="IPR015819">
    <property type="entry name" value="Lipid_transp_b-sht_shell"/>
</dbReference>
<feature type="binding site" evidence="14">
    <location>
        <begin position="190"/>
        <end position="193"/>
    </location>
    <ligand>
        <name>ITP</name>
        <dbReference type="ChEBI" id="CHEBI:61402"/>
    </ligand>
</feature>
<dbReference type="GO" id="GO:0005319">
    <property type="term" value="F:lipid transporter activity"/>
    <property type="evidence" value="ECO:0007669"/>
    <property type="project" value="InterPro"/>
</dbReference>
<evidence type="ECO:0000256" key="13">
    <source>
        <dbReference type="ARBA" id="ARBA00093271"/>
    </source>
</evidence>
<comment type="subunit">
    <text evidence="14">Homodimer.</text>
</comment>
<dbReference type="InterPro" id="IPR015255">
    <property type="entry name" value="Vitellinogen_open_b-sht"/>
</dbReference>
<dbReference type="GO" id="GO:0036222">
    <property type="term" value="F:XTP diphosphatase activity"/>
    <property type="evidence" value="ECO:0007669"/>
    <property type="project" value="UniProtKB-UniRule"/>
</dbReference>
<comment type="similarity">
    <text evidence="14 16">Belongs to the HAM1 NTPase family.</text>
</comment>
<name>A0A4S2KN64_9HYME</name>
<dbReference type="Gene3D" id="3.90.950.10">
    <property type="match status" value="1"/>
</dbReference>
<evidence type="ECO:0000259" key="17">
    <source>
        <dbReference type="PROSITE" id="PS51211"/>
    </source>
</evidence>
<keyword evidence="3 14" id="KW-0479">Metal-binding</keyword>
<dbReference type="SUPFAM" id="SSF56968">
    <property type="entry name" value="Lipovitellin-phosvitin complex, beta-sheet shell regions"/>
    <property type="match status" value="1"/>
</dbReference>
<keyword evidence="6 14" id="KW-0378">Hydrolase</keyword>
<dbReference type="EC" id="3.6.1.66" evidence="14"/>
<comment type="cofactor">
    <cofactor evidence="14">
        <name>Mg(2+)</name>
        <dbReference type="ChEBI" id="CHEBI:18420"/>
    </cofactor>
    <cofactor evidence="14">
        <name>Mn(2+)</name>
        <dbReference type="ChEBI" id="CHEBI:29035"/>
    </cofactor>
    <text evidence="14">Binds 1 divalent metal cation per subunit; can use either Mg(2+) or Mn(2+).</text>
</comment>
<keyword evidence="5 14" id="KW-0547">Nucleotide-binding</keyword>
<dbReference type="GO" id="GO:0005737">
    <property type="term" value="C:cytoplasm"/>
    <property type="evidence" value="ECO:0007669"/>
    <property type="project" value="UniProtKB-SubCell"/>
</dbReference>
<keyword evidence="8 14" id="KW-0546">Nucleotide metabolism</keyword>
<dbReference type="HAMAP" id="MF_03148">
    <property type="entry name" value="HAM1_NTPase"/>
    <property type="match status" value="1"/>
</dbReference>
<keyword evidence="19" id="KW-1185">Reference proteome</keyword>
<evidence type="ECO:0000256" key="16">
    <source>
        <dbReference type="RuleBase" id="RU003781"/>
    </source>
</evidence>
<dbReference type="GO" id="GO:0009204">
    <property type="term" value="P:deoxyribonucleoside triphosphate catabolic process"/>
    <property type="evidence" value="ECO:0007669"/>
    <property type="project" value="UniProtKB-UniRule"/>
</dbReference>
<dbReference type="InterPro" id="IPR001846">
    <property type="entry name" value="VWF_type-D"/>
</dbReference>
<keyword evidence="9 14" id="KW-0464">Manganese</keyword>
<comment type="caution">
    <text evidence="15">Lacks conserved residue(s) required for the propagation of feature annotation.</text>
</comment>
<dbReference type="Gene3D" id="1.25.10.20">
    <property type="entry name" value="Vitellinogen, superhelical"/>
    <property type="match status" value="1"/>
</dbReference>
<dbReference type="STRING" id="300112.A0A4S2KN64"/>
<evidence type="ECO:0000256" key="5">
    <source>
        <dbReference type="ARBA" id="ARBA00022741"/>
    </source>
</evidence>
<comment type="catalytic activity">
    <reaction evidence="14">
        <text>XTP + H2O = XMP + diphosphate + H(+)</text>
        <dbReference type="Rhea" id="RHEA:28610"/>
        <dbReference type="ChEBI" id="CHEBI:15377"/>
        <dbReference type="ChEBI" id="CHEBI:15378"/>
        <dbReference type="ChEBI" id="CHEBI:33019"/>
        <dbReference type="ChEBI" id="CHEBI:57464"/>
        <dbReference type="ChEBI" id="CHEBI:61314"/>
        <dbReference type="EC" id="3.6.1.66"/>
    </reaction>
</comment>
<comment type="function">
    <text evidence="10">Pyrophosphatase that hydrolyzes the non-canonical purine nucleotides inosine triphosphate (ITP), deoxyinosine triphosphate (dITP) as well as 2'-deoxy-N-6-hydroxylaminopurine triphosphate (dHAPTP) and xanthosine 5'-triphosphate (XTP) to their respective monophosphate derivatives. The enzyme does not distinguish between the deoxy- and ribose forms. Probably excludes non-canonical purines from RNA and DNA precursor pools, thus preventing their incorporation into RNA and DNA and avoiding chromosomal lesions.</text>
</comment>
<dbReference type="GO" id="GO:0009117">
    <property type="term" value="P:nucleotide metabolic process"/>
    <property type="evidence" value="ECO:0007669"/>
    <property type="project" value="UniProtKB-KW"/>
</dbReference>
<dbReference type="InterPro" id="IPR011030">
    <property type="entry name" value="Lipovitellin_superhlx_dom"/>
</dbReference>
<dbReference type="CDD" id="cd00515">
    <property type="entry name" value="HAM1"/>
    <property type="match status" value="1"/>
</dbReference>
<feature type="binding site" evidence="14">
    <location>
        <position position="213"/>
    </location>
    <ligand>
        <name>ITP</name>
        <dbReference type="ChEBI" id="CHEBI:61402"/>
    </ligand>
</feature>
<evidence type="ECO:0000256" key="4">
    <source>
        <dbReference type="ARBA" id="ARBA00022729"/>
    </source>
</evidence>
<dbReference type="GO" id="GO:0000166">
    <property type="term" value="F:nucleotide binding"/>
    <property type="evidence" value="ECO:0007669"/>
    <property type="project" value="UniProtKB-KW"/>
</dbReference>
<dbReference type="EMBL" id="QBLH01001744">
    <property type="protein sequence ID" value="TGZ51201.1"/>
    <property type="molecule type" value="Genomic_DNA"/>
</dbReference>
<dbReference type="InterPro" id="IPR002637">
    <property type="entry name" value="RdgB/HAM1"/>
</dbReference>
<comment type="function">
    <text evidence="14">Pyrophosphatase that hydrolyzes non-canonical purine nucleotides such as inosine triphosphate (ITP), deoxyinosine triphosphate (dITP) or xanthosine 5'-triphosphate (XTP) to their respective monophosphate derivatives. The enzyme does not distinguish between the deoxy- and ribose forms. Probably excludes non-canonical purines from RNA and DNA precursor pools, thus preventing their incorporation into RNA and DNA and avoiding chromosomal lesions.</text>
</comment>
<dbReference type="Pfam" id="PF01347">
    <property type="entry name" value="Vitellogenin_N"/>
    <property type="match status" value="1"/>
</dbReference>
<dbReference type="FunFam" id="3.90.950.10:FF:000003">
    <property type="entry name" value="Inosine triphosphate pyrophosphatase"/>
    <property type="match status" value="1"/>
</dbReference>
<organism evidence="18 19">
    <name type="scientific">Temnothorax longispinosus</name>
    <dbReference type="NCBI Taxonomy" id="300112"/>
    <lineage>
        <taxon>Eukaryota</taxon>
        <taxon>Metazoa</taxon>
        <taxon>Ecdysozoa</taxon>
        <taxon>Arthropoda</taxon>
        <taxon>Hexapoda</taxon>
        <taxon>Insecta</taxon>
        <taxon>Pterygota</taxon>
        <taxon>Neoptera</taxon>
        <taxon>Endopterygota</taxon>
        <taxon>Hymenoptera</taxon>
        <taxon>Apocrita</taxon>
        <taxon>Aculeata</taxon>
        <taxon>Formicoidea</taxon>
        <taxon>Formicidae</taxon>
        <taxon>Myrmicinae</taxon>
        <taxon>Temnothorax</taxon>
    </lineage>
</organism>
<comment type="catalytic activity">
    <reaction evidence="12">
        <text>dITP + H2O = dIMP + diphosphate + H(+)</text>
        <dbReference type="Rhea" id="RHEA:28342"/>
        <dbReference type="ChEBI" id="CHEBI:15377"/>
        <dbReference type="ChEBI" id="CHEBI:15378"/>
        <dbReference type="ChEBI" id="CHEBI:33019"/>
        <dbReference type="ChEBI" id="CHEBI:61194"/>
        <dbReference type="ChEBI" id="CHEBI:61382"/>
        <dbReference type="EC" id="3.6.1.66"/>
    </reaction>
    <physiologicalReaction direction="left-to-right" evidence="12">
        <dbReference type="Rhea" id="RHEA:28343"/>
    </physiologicalReaction>
</comment>
<evidence type="ECO:0000256" key="1">
    <source>
        <dbReference type="ARBA" id="ARBA00004496"/>
    </source>
</evidence>
<dbReference type="InterPro" id="IPR029001">
    <property type="entry name" value="ITPase-like_fam"/>
</dbReference>
<dbReference type="PROSITE" id="PS51211">
    <property type="entry name" value="VITELLOGENIN"/>
    <property type="match status" value="1"/>
</dbReference>
<evidence type="ECO:0000256" key="9">
    <source>
        <dbReference type="ARBA" id="ARBA00023211"/>
    </source>
</evidence>
<dbReference type="SUPFAM" id="SSF52972">
    <property type="entry name" value="ITPase-like"/>
    <property type="match status" value="1"/>
</dbReference>
<feature type="binding site" evidence="14">
    <location>
        <begin position="56"/>
        <end position="61"/>
    </location>
    <ligand>
        <name>ITP</name>
        <dbReference type="ChEBI" id="CHEBI:61402"/>
    </ligand>
</feature>
<reference evidence="18 19" key="1">
    <citation type="journal article" date="2019" name="Philos. Trans. R. Soc. Lond., B, Biol. Sci.">
        <title>Ant behaviour and brain gene expression of defending hosts depend on the ecological success of the intruding social parasite.</title>
        <authorList>
            <person name="Kaur R."/>
            <person name="Stoldt M."/>
            <person name="Jongepier E."/>
            <person name="Feldmeyer B."/>
            <person name="Menzel F."/>
            <person name="Bornberg-Bauer E."/>
            <person name="Foitzik S."/>
        </authorList>
    </citation>
    <scope>NUCLEOTIDE SEQUENCE [LARGE SCALE GENOMIC DNA]</scope>
    <source>
        <tissue evidence="18">Whole body</tissue>
    </source>
</reference>
<protein>
    <recommendedName>
        <fullName evidence="14">Inosine triphosphate pyrophosphatase</fullName>
        <shortName evidence="14">ITPase</shortName>
        <shortName evidence="14">Inosine triphosphatase</shortName>
        <ecNumber evidence="14">3.6.1.66</ecNumber>
    </recommendedName>
    <alternativeName>
        <fullName evidence="14">Non-canonical purine NTP pyrophosphatase</fullName>
    </alternativeName>
    <alternativeName>
        <fullName evidence="14">Non-standard purine NTP pyrophosphatase</fullName>
    </alternativeName>
    <alternativeName>
        <fullName evidence="14">Nucleoside-triphosphate diphosphatase</fullName>
    </alternativeName>
    <alternativeName>
        <fullName evidence="14">Nucleoside-triphosphate pyrophosphatase</fullName>
        <shortName evidence="14">NTPase</shortName>
    </alternativeName>
    <alternativeName>
        <fullName evidence="14">XTP/dITP diphosphatase</fullName>
    </alternativeName>
</protein>
<comment type="catalytic activity">
    <reaction evidence="13">
        <text>N(6)-hydroxy-dATP + H2O = N(6)-hydroxy-dAMP + diphosphate + H(+)</text>
        <dbReference type="Rhea" id="RHEA:83971"/>
        <dbReference type="ChEBI" id="CHEBI:15377"/>
        <dbReference type="ChEBI" id="CHEBI:15378"/>
        <dbReference type="ChEBI" id="CHEBI:33019"/>
        <dbReference type="ChEBI" id="CHEBI:233529"/>
        <dbReference type="ChEBI" id="CHEBI:233530"/>
    </reaction>
    <physiologicalReaction direction="left-to-right" evidence="13">
        <dbReference type="Rhea" id="RHEA:83972"/>
    </physiologicalReaction>
</comment>
<dbReference type="SMART" id="SM00638">
    <property type="entry name" value="LPD_N"/>
    <property type="match status" value="1"/>
</dbReference>
<dbReference type="GO" id="GO:0046872">
    <property type="term" value="F:metal ion binding"/>
    <property type="evidence" value="ECO:0007669"/>
    <property type="project" value="UniProtKB-KW"/>
</dbReference>
<evidence type="ECO:0000313" key="18">
    <source>
        <dbReference type="EMBL" id="TGZ51201.1"/>
    </source>
</evidence>
<proteinExistence type="inferred from homology"/>
<comment type="catalytic activity">
    <reaction evidence="11">
        <text>ITP + H2O = IMP + diphosphate + H(+)</text>
        <dbReference type="Rhea" id="RHEA:29399"/>
        <dbReference type="ChEBI" id="CHEBI:15377"/>
        <dbReference type="ChEBI" id="CHEBI:15378"/>
        <dbReference type="ChEBI" id="CHEBI:33019"/>
        <dbReference type="ChEBI" id="CHEBI:58053"/>
        <dbReference type="ChEBI" id="CHEBI:61402"/>
        <dbReference type="EC" id="3.6.1.66"/>
    </reaction>
    <physiologicalReaction direction="left-to-right" evidence="11">
        <dbReference type="Rhea" id="RHEA:29400"/>
    </physiologicalReaction>
</comment>
<feature type="binding site" evidence="14">
    <location>
        <position position="98"/>
    </location>
    <ligand>
        <name>ITP</name>
        <dbReference type="ChEBI" id="CHEBI:61402"/>
    </ligand>
</feature>
<feature type="binding site" evidence="14">
    <location>
        <begin position="218"/>
        <end position="219"/>
    </location>
    <ligand>
        <name>ITP</name>
        <dbReference type="ChEBI" id="CHEBI:61402"/>
    </ligand>
</feature>
<dbReference type="Proteomes" id="UP000310200">
    <property type="component" value="Unassembled WGS sequence"/>
</dbReference>
<evidence type="ECO:0000256" key="14">
    <source>
        <dbReference type="HAMAP-Rule" id="MF_03148"/>
    </source>
</evidence>
<comment type="subcellular location">
    <subcellularLocation>
        <location evidence="1 14">Cytoplasm</location>
    </subcellularLocation>
</comment>
<dbReference type="InterPro" id="IPR015816">
    <property type="entry name" value="Vitellinogen_b-sht_N"/>
</dbReference>
<feature type="domain" description="Vitellogenin" evidence="17">
    <location>
        <begin position="251"/>
        <end position="928"/>
    </location>
</feature>
<dbReference type="PANTHER" id="PTHR23345:SF33">
    <property type="entry name" value="CROSSVEINLESS D"/>
    <property type="match status" value="1"/>
</dbReference>
<evidence type="ECO:0000313" key="19">
    <source>
        <dbReference type="Proteomes" id="UP000310200"/>
    </source>
</evidence>
<dbReference type="SUPFAM" id="SSF48431">
    <property type="entry name" value="Lipovitellin-phosvitin complex, superhelical domain"/>
    <property type="match status" value="1"/>
</dbReference>
<keyword evidence="7 14" id="KW-0460">Magnesium</keyword>
<dbReference type="Pfam" id="PF00094">
    <property type="entry name" value="VWD"/>
    <property type="match status" value="1"/>
</dbReference>
<evidence type="ECO:0000256" key="12">
    <source>
        <dbReference type="ARBA" id="ARBA00093255"/>
    </source>
</evidence>
<dbReference type="PANTHER" id="PTHR23345">
    <property type="entry name" value="VITELLOGENIN-RELATED"/>
    <property type="match status" value="1"/>
</dbReference>
<dbReference type="Gene3D" id="2.30.230.10">
    <property type="entry name" value="Lipovitellin, beta-sheet shell regions, chain A"/>
    <property type="match status" value="1"/>
</dbReference>
<feature type="binding site" evidence="14">
    <location>
        <begin position="114"/>
        <end position="115"/>
    </location>
    <ligand>
        <name>ITP</name>
        <dbReference type="ChEBI" id="CHEBI:61402"/>
    </ligand>
</feature>
<evidence type="ECO:0000256" key="2">
    <source>
        <dbReference type="ARBA" id="ARBA00022490"/>
    </source>
</evidence>
<keyword evidence="4" id="KW-0732">Signal</keyword>
<feature type="binding site" evidence="14">
    <location>
        <position position="86"/>
    </location>
    <ligand>
        <name>Mg(2+)</name>
        <dbReference type="ChEBI" id="CHEBI:18420"/>
    </ligand>
</feature>
<evidence type="ECO:0000256" key="11">
    <source>
        <dbReference type="ARBA" id="ARBA00093218"/>
    </source>
</evidence>
<gene>
    <name evidence="18" type="ORF">DBV15_03138</name>
</gene>
<dbReference type="SMART" id="SM01169">
    <property type="entry name" value="DUF1943"/>
    <property type="match status" value="1"/>
</dbReference>
<feature type="binding site" evidence="14">
    <location>
        <position position="114"/>
    </location>
    <ligand>
        <name>Mg(2+)</name>
        <dbReference type="ChEBI" id="CHEBI:18420"/>
    </ligand>
</feature>
<dbReference type="InterPro" id="IPR027502">
    <property type="entry name" value="ITPase"/>
</dbReference>
<evidence type="ECO:0000256" key="6">
    <source>
        <dbReference type="ARBA" id="ARBA00022801"/>
    </source>
</evidence>
<evidence type="ECO:0000256" key="15">
    <source>
        <dbReference type="PROSITE-ProRule" id="PRU00557"/>
    </source>
</evidence>
<dbReference type="InterPro" id="IPR050733">
    <property type="entry name" value="Vitellogenin/Apolipophorin"/>
</dbReference>
<evidence type="ECO:0000256" key="7">
    <source>
        <dbReference type="ARBA" id="ARBA00022842"/>
    </source>
</evidence>
<dbReference type="Pfam" id="PF01725">
    <property type="entry name" value="Ham1p_like"/>
    <property type="match status" value="1"/>
</dbReference>
<dbReference type="NCBIfam" id="TIGR00042">
    <property type="entry name" value="RdgB/HAM1 family non-canonical purine NTP pyrophosphatase"/>
    <property type="match status" value="1"/>
</dbReference>
<evidence type="ECO:0000256" key="10">
    <source>
        <dbReference type="ARBA" id="ARBA00054940"/>
    </source>
</evidence>
<evidence type="ECO:0000256" key="3">
    <source>
        <dbReference type="ARBA" id="ARBA00022723"/>
    </source>
</evidence>
<comment type="caution">
    <text evidence="18">The sequence shown here is derived from an EMBL/GenBank/DDBJ whole genome shotgun (WGS) entry which is preliminary data.</text>
</comment>
<sequence>MWKLMNEDNVPYSAIHPSEVGQLDRENNVARAGCSFLDKKAANLKDNMSLSIVFVTGNAKKLEEFIAILGKDFPRWITSKKIDLPEYQGEVDDICRDKCRAAANLIKGPVIIEDTCLCFNALKGLPGPYIKWFLEALGPEGLHKMLHGFEDKSAEAVCTFGYCSGEGSEVHLFQGRTQGTIVSPRGSRDFGWDPCFQPLGYDKTYAELPKEEKNKISHRSKAIEKLKDYLIKNEKILLLCLTAACAVPVHFPAEKTVIYNYHADVKAGVVEPADYVSQFALAGQLYVKKDTSDPTLNNAYHIKLNNVKHGMYNGMVAVHHEPIEILHELGEAAQQIQEPFVIVYDERGKLQGIKMPEAESGWSRNIKQGIASMLQLDLGHIQMQAPMKPHAFVTHENTIHGTCQVSYDVHPKYPMNPENANVFVVTKMHDLMNCSHFVQRVFDHFECEKCHVESVDDMTTSARRVFEIKQQDNDIVIERLVAHSAINYFPYNSRSEAHYLWTNVTLDLHSVVSTTEVPVMAVNVQNVPVIRDITFNKPLGNYALHAAEDLSHGRHIVKLDALIPKLKKMLAEAVEYLEENHLEAKEPEWKHGQTINRLQHTMSYMDLGSLEQVYNAIQDSKTPKEVTMKNIFLRMIPTVGTTAASHFVRNVVRKHQVTDETAVVMLMKLPMHVKVPSERLLLEMEDLLKLGSTVSSQVKKASILCFSILIRKTFIHQHSDVVNPLLERYLHRFLDHVKNEQSYEMRVVYLMAIKNVQVGNIEKLLEPIIRGEVMISENPLHIRVQAIWAIKKAVADKVEYTHNLLWPILADVTLPLSVRIVAYDVLMSQMPNMQRIMNIYWFMVHEQNNHLYNYHVTTLKGLANSVDPCLLPVREMARKFLRFTRIRPVTTQLSYKHFIDYIDSVYEYGESWNDAWVLDESTGMPVAGYFEHHTSVARKSVDKIGIYWSVYGLDEVIKMVKKELVGTTMENLNNKNVQNLLIRAAQDMPMKRPIHVDICITLNGVVVVATHFDQNSFKNIFDEVYQLKQIVVGNFQDIVYETFYEMQVPTDMGLQAVLSTKIPQLWSLKFDNIRNEVMKPSVSMKLNVDARVWKHGEYVMSIYNPIVDVWHSIRRATVLDVALPVDMSVGYNHEAKSLKITMPRLPVNKLSVTGMRFYAKNLVTVTEDEQDVLKTCCATCHHHAVVSTGEKKNHHVAVDSKDVGLKYSMSVFDCENEITPMTNAEEWQRVLSVEHKNTWNSKLLQYFMGVRQKLINDYISPQMGNCGILMKAEPSIVYPTSHVDLNVRVNMEDVDHIHEKMHALSSNKINIRGTLDAKAASTNESVRSWDMNVNIDMFRGHIVNNVKVQMMRQTPGEKNLKICVEAQKNYPVVETDPLKVDTTKEETNNKVIITAGFTDDDKCIRDDMMIVMTVKGELTEEQKRQMTHNNVHGACVKDIQNPQFQIKQGHVAKTMNCVRETLQYTTMKKYTINATYKKVPVQVLSQIAMIEDHIRAWHLPHVRYIVDRVESGNAKVVVEYSSDLSHVNATVVTPVSGYEYVQVPLQQHLFEGMVVDKPMLHSLWHAAMDNTRFSVAVMHKIKHDQAKFEQQFNFIEYLSFTEICTVYPQVLITLDEGVIPFVMSDKWVLVSGDHIDQTYAIFVKSVQGTKLAVKMHVGDHEMEIMPNEFNAVVNVDGNVVNQHEKGVVVPKDEPNSYAFKLTENNEHLMVQSQRVPVMVMWTPSSVTLMLDTTLQGHVTGVCGHMDGTHKEKLPKVYTVV</sequence>
<evidence type="ECO:0000256" key="8">
    <source>
        <dbReference type="ARBA" id="ARBA00023080"/>
    </source>
</evidence>
<dbReference type="InterPro" id="IPR001747">
    <property type="entry name" value="Vitellogenin_N"/>
</dbReference>
<dbReference type="GO" id="GO:0036220">
    <property type="term" value="F:ITP diphosphatase activity"/>
    <property type="evidence" value="ECO:0007669"/>
    <property type="project" value="UniProtKB-UniRule"/>
</dbReference>
<dbReference type="GO" id="GO:0035870">
    <property type="term" value="F:dITP diphosphatase activity"/>
    <property type="evidence" value="ECO:0007669"/>
    <property type="project" value="UniProtKB-UniRule"/>
</dbReference>